<evidence type="ECO:0000256" key="7">
    <source>
        <dbReference type="ARBA" id="ARBA00022989"/>
    </source>
</evidence>
<evidence type="ECO:0000256" key="9">
    <source>
        <dbReference type="ARBA" id="ARBA00023128"/>
    </source>
</evidence>
<protein>
    <submittedName>
        <fullName evidence="13">Mitochondrial import receptor subunit Tom22</fullName>
    </submittedName>
</protein>
<keyword evidence="5" id="KW-1000">Mitochondrion outer membrane</keyword>
<proteinExistence type="inferred from homology"/>
<evidence type="ECO:0000313" key="13">
    <source>
        <dbReference type="EMBL" id="KAL0640009.1"/>
    </source>
</evidence>
<evidence type="ECO:0000313" key="14">
    <source>
        <dbReference type="Proteomes" id="UP001447188"/>
    </source>
</evidence>
<dbReference type="InterPro" id="IPR005683">
    <property type="entry name" value="Tom22"/>
</dbReference>
<evidence type="ECO:0000256" key="10">
    <source>
        <dbReference type="ARBA" id="ARBA00023136"/>
    </source>
</evidence>
<comment type="caution">
    <text evidence="13">The sequence shown here is derived from an EMBL/GenBank/DDBJ whole genome shotgun (WGS) entry which is preliminary data.</text>
</comment>
<organism evidence="13 14">
    <name type="scientific">Discina gigas</name>
    <dbReference type="NCBI Taxonomy" id="1032678"/>
    <lineage>
        <taxon>Eukaryota</taxon>
        <taxon>Fungi</taxon>
        <taxon>Dikarya</taxon>
        <taxon>Ascomycota</taxon>
        <taxon>Pezizomycotina</taxon>
        <taxon>Pezizomycetes</taxon>
        <taxon>Pezizales</taxon>
        <taxon>Discinaceae</taxon>
        <taxon>Discina</taxon>
    </lineage>
</organism>
<evidence type="ECO:0000256" key="1">
    <source>
        <dbReference type="ARBA" id="ARBA00004572"/>
    </source>
</evidence>
<evidence type="ECO:0000256" key="4">
    <source>
        <dbReference type="ARBA" id="ARBA00022692"/>
    </source>
</evidence>
<keyword evidence="4" id="KW-0812">Transmembrane</keyword>
<sequence length="149" mass="16852">MVKIHEVEDEHFTDVKPGANFTDDADDDDYTDTDSEISDEEEADEDLEESLFDRIVALKDMIPLKQRTYFSNGISRSYRWISRGLSFSGQSLWIVTTSVMVLGVPYAVALQGDQQMAEMEKEYNMQQFTTESLTPGAQSILADGVHPEK</sequence>
<dbReference type="PANTHER" id="PTHR12504">
    <property type="entry name" value="MITOCHONDRIAL IMPORT RECEPTOR SUBUNIT TOM22"/>
    <property type="match status" value="1"/>
</dbReference>
<evidence type="ECO:0000256" key="6">
    <source>
        <dbReference type="ARBA" id="ARBA00022927"/>
    </source>
</evidence>
<feature type="compositionally biased region" description="Basic and acidic residues" evidence="12">
    <location>
        <begin position="1"/>
        <end position="14"/>
    </location>
</feature>
<feature type="compositionally biased region" description="Acidic residues" evidence="12">
    <location>
        <begin position="23"/>
        <end position="46"/>
    </location>
</feature>
<evidence type="ECO:0000256" key="5">
    <source>
        <dbReference type="ARBA" id="ARBA00022787"/>
    </source>
</evidence>
<name>A0ABR3GVN2_9PEZI</name>
<keyword evidence="6" id="KW-0653">Protein transport</keyword>
<accession>A0ABR3GVN2</accession>
<comment type="subcellular location">
    <subcellularLocation>
        <location evidence="1">Mitochondrion outer membrane</location>
        <topology evidence="1">Single-pass membrane protein</topology>
    </subcellularLocation>
</comment>
<evidence type="ECO:0000256" key="8">
    <source>
        <dbReference type="ARBA" id="ARBA00023010"/>
    </source>
</evidence>
<dbReference type="EMBL" id="JBBBZM010000006">
    <property type="protein sequence ID" value="KAL0640009.1"/>
    <property type="molecule type" value="Genomic_DNA"/>
</dbReference>
<keyword evidence="11 13" id="KW-0675">Receptor</keyword>
<dbReference type="Proteomes" id="UP001447188">
    <property type="component" value="Unassembled WGS sequence"/>
</dbReference>
<evidence type="ECO:0000256" key="11">
    <source>
        <dbReference type="ARBA" id="ARBA00023170"/>
    </source>
</evidence>
<evidence type="ECO:0000256" key="3">
    <source>
        <dbReference type="ARBA" id="ARBA00022448"/>
    </source>
</evidence>
<dbReference type="Pfam" id="PF04281">
    <property type="entry name" value="Tom22"/>
    <property type="match status" value="1"/>
</dbReference>
<evidence type="ECO:0000256" key="12">
    <source>
        <dbReference type="SAM" id="MobiDB-lite"/>
    </source>
</evidence>
<keyword evidence="14" id="KW-1185">Reference proteome</keyword>
<keyword evidence="10" id="KW-0472">Membrane</keyword>
<gene>
    <name evidence="13" type="primary">tom22_1</name>
    <name evidence="13" type="ORF">Q9L58_000837</name>
</gene>
<dbReference type="PANTHER" id="PTHR12504:SF0">
    <property type="entry name" value="MITOCHONDRIAL IMPORT RECEPTOR SUBUNIT TOM22 HOMOLOG"/>
    <property type="match status" value="1"/>
</dbReference>
<comment type="similarity">
    <text evidence="2">Belongs to the Tom22 family.</text>
</comment>
<keyword evidence="8" id="KW-0811">Translocation</keyword>
<keyword evidence="3" id="KW-0813">Transport</keyword>
<dbReference type="CDD" id="cd22884">
    <property type="entry name" value="TOM22"/>
    <property type="match status" value="1"/>
</dbReference>
<keyword evidence="7" id="KW-1133">Transmembrane helix</keyword>
<feature type="region of interest" description="Disordered" evidence="12">
    <location>
        <begin position="1"/>
        <end position="46"/>
    </location>
</feature>
<reference evidence="13 14" key="1">
    <citation type="submission" date="2024-02" db="EMBL/GenBank/DDBJ databases">
        <title>Discinaceae phylogenomics.</title>
        <authorList>
            <person name="Dirks A.C."/>
            <person name="James T.Y."/>
        </authorList>
    </citation>
    <scope>NUCLEOTIDE SEQUENCE [LARGE SCALE GENOMIC DNA]</scope>
    <source>
        <strain evidence="13 14">ACD0624</strain>
    </source>
</reference>
<evidence type="ECO:0000256" key="2">
    <source>
        <dbReference type="ARBA" id="ARBA00009874"/>
    </source>
</evidence>
<keyword evidence="9" id="KW-0496">Mitochondrion</keyword>